<dbReference type="PROSITE" id="PS50234">
    <property type="entry name" value="VWFA"/>
    <property type="match status" value="1"/>
</dbReference>
<name>A0AAD5B4C2_SILAS</name>
<reference evidence="2" key="1">
    <citation type="submission" date="2018-07" db="EMBL/GenBank/DDBJ databases">
        <title>Comparative genomics of catfishes provides insights into carnivory and benthic adaptation.</title>
        <authorList>
            <person name="Zhang Y."/>
            <person name="Wang D."/>
            <person name="Peng Z."/>
            <person name="Zheng S."/>
            <person name="Shao F."/>
            <person name="Tao W."/>
        </authorList>
    </citation>
    <scope>NUCLEOTIDE SEQUENCE</scope>
    <source>
        <strain evidence="2">Chongqing</strain>
    </source>
</reference>
<evidence type="ECO:0000313" key="2">
    <source>
        <dbReference type="EMBL" id="KAI5627801.1"/>
    </source>
</evidence>
<protein>
    <submittedName>
        <fullName evidence="2">Integrin alpha-L isoform X2</fullName>
    </submittedName>
</protein>
<feature type="domain" description="VWFA" evidence="1">
    <location>
        <begin position="1"/>
        <end position="110"/>
    </location>
</feature>
<dbReference type="InterPro" id="IPR028994">
    <property type="entry name" value="Integrin_alpha_N"/>
</dbReference>
<dbReference type="Pfam" id="PF00092">
    <property type="entry name" value="VWA"/>
    <property type="match status" value="1"/>
</dbReference>
<gene>
    <name evidence="2" type="ORF">C0J50_8348</name>
</gene>
<dbReference type="GO" id="GO:0007229">
    <property type="term" value="P:integrin-mediated signaling pathway"/>
    <property type="evidence" value="ECO:0007669"/>
    <property type="project" value="UniProtKB-KW"/>
</dbReference>
<dbReference type="Gene3D" id="3.40.50.410">
    <property type="entry name" value="von Willebrand factor, type A domain"/>
    <property type="match status" value="1"/>
</dbReference>
<accession>A0AAD5B4C2</accession>
<comment type="caution">
    <text evidence="2">The sequence shown here is derived from an EMBL/GenBank/DDBJ whole genome shotgun (WGS) entry which is preliminary data.</text>
</comment>
<dbReference type="InterPro" id="IPR036465">
    <property type="entry name" value="vWFA_dom_sf"/>
</dbReference>
<dbReference type="InterPro" id="IPR002035">
    <property type="entry name" value="VWF_A"/>
</dbReference>
<evidence type="ECO:0000259" key="1">
    <source>
        <dbReference type="PROSITE" id="PS50234"/>
    </source>
</evidence>
<dbReference type="PANTHER" id="PTHR24020:SF84">
    <property type="entry name" value="VWFA DOMAIN-CONTAINING PROTEIN"/>
    <property type="match status" value="1"/>
</dbReference>
<sequence>MAKKKLDEEQHMKALTNTYRAINFVLEKLFNNVESGADPEATKALVIITDGSPSDLSSNEIQRCEELKIGRFVIGVGTKVNIEKLKGIASEENTFMIENYNGLDGLLEKLQNKIYGIEGAQGRNFINELSQSGFSAASDKDTLILGAVGTNDWRGTLYEVTGSGDNQTEIKDSKLQNDCYNGTVCCLLHRDMILIV</sequence>
<dbReference type="EMBL" id="MU548901">
    <property type="protein sequence ID" value="KAI5627801.1"/>
    <property type="molecule type" value="Genomic_DNA"/>
</dbReference>
<dbReference type="PANTHER" id="PTHR24020">
    <property type="entry name" value="COLLAGEN ALPHA"/>
    <property type="match status" value="1"/>
</dbReference>
<keyword evidence="3" id="KW-1185">Reference proteome</keyword>
<dbReference type="Proteomes" id="UP001205998">
    <property type="component" value="Unassembled WGS sequence"/>
</dbReference>
<dbReference type="InterPro" id="IPR050525">
    <property type="entry name" value="ECM_Assembly_Org"/>
</dbReference>
<dbReference type="AlphaFoldDB" id="A0AAD5B4C2"/>
<proteinExistence type="predicted"/>
<evidence type="ECO:0000313" key="3">
    <source>
        <dbReference type="Proteomes" id="UP001205998"/>
    </source>
</evidence>
<dbReference type="SUPFAM" id="SSF53300">
    <property type="entry name" value="vWA-like"/>
    <property type="match status" value="1"/>
</dbReference>
<keyword evidence="2" id="KW-0401">Integrin</keyword>
<organism evidence="2 3">
    <name type="scientific">Silurus asotus</name>
    <name type="common">Amur catfish</name>
    <name type="synonym">Parasilurus asotus</name>
    <dbReference type="NCBI Taxonomy" id="30991"/>
    <lineage>
        <taxon>Eukaryota</taxon>
        <taxon>Metazoa</taxon>
        <taxon>Chordata</taxon>
        <taxon>Craniata</taxon>
        <taxon>Vertebrata</taxon>
        <taxon>Euteleostomi</taxon>
        <taxon>Actinopterygii</taxon>
        <taxon>Neopterygii</taxon>
        <taxon>Teleostei</taxon>
        <taxon>Ostariophysi</taxon>
        <taxon>Siluriformes</taxon>
        <taxon>Siluridae</taxon>
        <taxon>Silurus</taxon>
    </lineage>
</organism>
<dbReference type="SUPFAM" id="SSF69318">
    <property type="entry name" value="Integrin alpha N-terminal domain"/>
    <property type="match status" value="1"/>
</dbReference>